<gene>
    <name evidence="2" type="ORF">BDP27DRAFT_1431330</name>
</gene>
<name>A0A9P5PAY2_9AGAR</name>
<feature type="region of interest" description="Disordered" evidence="1">
    <location>
        <begin position="304"/>
        <end position="340"/>
    </location>
</feature>
<keyword evidence="3" id="KW-1185">Reference proteome</keyword>
<dbReference type="Proteomes" id="UP000772434">
    <property type="component" value="Unassembled WGS sequence"/>
</dbReference>
<evidence type="ECO:0000313" key="2">
    <source>
        <dbReference type="EMBL" id="KAF9059457.1"/>
    </source>
</evidence>
<protein>
    <submittedName>
        <fullName evidence="2">Uncharacterized protein</fullName>
    </submittedName>
</protein>
<accession>A0A9P5PAY2</accession>
<reference evidence="2" key="1">
    <citation type="submission" date="2020-11" db="EMBL/GenBank/DDBJ databases">
        <authorList>
            <consortium name="DOE Joint Genome Institute"/>
            <person name="Ahrendt S."/>
            <person name="Riley R."/>
            <person name="Andreopoulos W."/>
            <person name="Labutti K."/>
            <person name="Pangilinan J."/>
            <person name="Ruiz-Duenas F.J."/>
            <person name="Barrasa J.M."/>
            <person name="Sanchez-Garcia M."/>
            <person name="Camarero S."/>
            <person name="Miyauchi S."/>
            <person name="Serrano A."/>
            <person name="Linde D."/>
            <person name="Babiker R."/>
            <person name="Drula E."/>
            <person name="Ayuso-Fernandez I."/>
            <person name="Pacheco R."/>
            <person name="Padilla G."/>
            <person name="Ferreira P."/>
            <person name="Barriuso J."/>
            <person name="Kellner H."/>
            <person name="Castanera R."/>
            <person name="Alfaro M."/>
            <person name="Ramirez L."/>
            <person name="Pisabarro A.G."/>
            <person name="Kuo A."/>
            <person name="Tritt A."/>
            <person name="Lipzen A."/>
            <person name="He G."/>
            <person name="Yan M."/>
            <person name="Ng V."/>
            <person name="Cullen D."/>
            <person name="Martin F."/>
            <person name="Rosso M.-N."/>
            <person name="Henrissat B."/>
            <person name="Hibbett D."/>
            <person name="Martinez A.T."/>
            <person name="Grigoriev I.V."/>
        </authorList>
    </citation>
    <scope>NUCLEOTIDE SEQUENCE</scope>
    <source>
        <strain evidence="2">AH 40177</strain>
    </source>
</reference>
<evidence type="ECO:0000313" key="3">
    <source>
        <dbReference type="Proteomes" id="UP000772434"/>
    </source>
</evidence>
<comment type="caution">
    <text evidence="2">The sequence shown here is derived from an EMBL/GenBank/DDBJ whole genome shotgun (WGS) entry which is preliminary data.</text>
</comment>
<feature type="compositionally biased region" description="Polar residues" evidence="1">
    <location>
        <begin position="320"/>
        <end position="340"/>
    </location>
</feature>
<sequence>MSTKPHNRLRNFIVTLENAAGRIHISSHTVQDIEYALQDLCVTLALSMDIYIEGWTYNEIMDLIYEIQCVQQQLLDIWDVMSIFACKQVWQPQERKRNIIIMGYTARIPNDDNTLMFVSMLQSNPISEPTTKKPILTQPLLLRTPSEPLLLSRDVAPPKDVPQKSSNDIPHTSPNYIPYTSPNNVPHMLPLNNVIQEQQPTKHKQYANKWAVVENSPNIREFHGRPFLNRKERRAIRRDKRNRETAPAGILDRSEAINAPAASDNSGNAYRNACPVLSASLSETKVLGIEKLGTGERIPALESQIKKRDNEPQPILKGSEMTTNDTSVRQNPKMSQKSSLASSTWSHEVSVLQHHLAYILSDSKLTHQLYQALLKNKVATSRV</sequence>
<proteinExistence type="predicted"/>
<organism evidence="2 3">
    <name type="scientific">Rhodocollybia butyracea</name>
    <dbReference type="NCBI Taxonomy" id="206335"/>
    <lineage>
        <taxon>Eukaryota</taxon>
        <taxon>Fungi</taxon>
        <taxon>Dikarya</taxon>
        <taxon>Basidiomycota</taxon>
        <taxon>Agaricomycotina</taxon>
        <taxon>Agaricomycetes</taxon>
        <taxon>Agaricomycetidae</taxon>
        <taxon>Agaricales</taxon>
        <taxon>Marasmiineae</taxon>
        <taxon>Omphalotaceae</taxon>
        <taxon>Rhodocollybia</taxon>
    </lineage>
</organism>
<dbReference type="AlphaFoldDB" id="A0A9P5PAY2"/>
<dbReference type="EMBL" id="JADNRY010000300">
    <property type="protein sequence ID" value="KAF9059457.1"/>
    <property type="molecule type" value="Genomic_DNA"/>
</dbReference>
<evidence type="ECO:0000256" key="1">
    <source>
        <dbReference type="SAM" id="MobiDB-lite"/>
    </source>
</evidence>